<feature type="non-terminal residue" evidence="2">
    <location>
        <position position="1"/>
    </location>
</feature>
<dbReference type="RefSeq" id="WP_140605655.1">
    <property type="nucleotide sequence ID" value="NZ_SAWY01000041.1"/>
</dbReference>
<dbReference type="PANTHER" id="PTHR34720">
    <property type="entry name" value="MICROCYSTIN DEPENDENT PROTEIN"/>
    <property type="match status" value="1"/>
</dbReference>
<dbReference type="NCBIfam" id="NF012211">
    <property type="entry name" value="tand_rpt_95"/>
    <property type="match status" value="5"/>
</dbReference>
<proteinExistence type="predicted"/>
<dbReference type="EMBL" id="SAWY01000041">
    <property type="protein sequence ID" value="TPH12124.1"/>
    <property type="molecule type" value="Genomic_DNA"/>
</dbReference>
<dbReference type="Pfam" id="PF17963">
    <property type="entry name" value="Big_9"/>
    <property type="match status" value="5"/>
</dbReference>
<evidence type="ECO:0000313" key="3">
    <source>
        <dbReference type="Proteomes" id="UP000315303"/>
    </source>
</evidence>
<evidence type="ECO:0000313" key="2">
    <source>
        <dbReference type="EMBL" id="TPH12124.1"/>
    </source>
</evidence>
<evidence type="ECO:0000256" key="1">
    <source>
        <dbReference type="SAM" id="Phobius"/>
    </source>
</evidence>
<comment type="caution">
    <text evidence="2">The sequence shown here is derived from an EMBL/GenBank/DDBJ whole genome shotgun (WGS) entry which is preliminary data.</text>
</comment>
<keyword evidence="1" id="KW-0812">Transmembrane</keyword>
<dbReference type="Gene3D" id="2.60.40.10">
    <property type="entry name" value="Immunoglobulins"/>
    <property type="match status" value="2"/>
</dbReference>
<name>A0A502KLK2_9GAMM</name>
<reference evidence="2 3" key="1">
    <citation type="submission" date="2019-01" db="EMBL/GenBank/DDBJ databases">
        <title>Litorilituus lipolytica sp. nov., isolated from intertidal sand of the Yellow Sea in China.</title>
        <authorList>
            <person name="Liu A."/>
        </authorList>
    </citation>
    <scope>NUCLEOTIDE SEQUENCE [LARGE SCALE GENOMIC DNA]</scope>
    <source>
        <strain evidence="2 3">RZ04</strain>
    </source>
</reference>
<dbReference type="InterPro" id="IPR015919">
    <property type="entry name" value="Cadherin-like_sf"/>
</dbReference>
<feature type="transmembrane region" description="Helical" evidence="1">
    <location>
        <begin position="1159"/>
        <end position="1177"/>
    </location>
</feature>
<keyword evidence="1" id="KW-0472">Membrane</keyword>
<keyword evidence="3" id="KW-1185">Reference proteome</keyword>
<keyword evidence="1" id="KW-1133">Transmembrane helix</keyword>
<sequence length="1187" mass="127226">LSVTSVNDAPSITSTAGTTATEDVQYSYAASVSDSDDSNNGVDLTWSLTNAPMGMTVSSVGVVQWTPTEGILSSGAVTLTVSDGALSDNEIFTISVTSVNDAPSITSTAGTMATEDVQYSYAASVSDSDDSNNGVDLTWSLTNAPTGMTVSSVGVVQWTPTEGILSSGAVTLTVSDGVLSDNEIFTVSVTPVNDAPTAIEQVYSLDENTSVNILLSASDPEGDSVSYTVVALPKHGTLSGSAPNLVYQSQHNYFGSDSFTFKVNDGMVDSNVASVNLTINKVNFAPVALDDDVTVIENSSQNMVTVLANDSDIDGDELLVIQASANTGTVVIREDNRLVYTPLIDSLATDIIHYQISDGQGGQDQARVFVTIVAPENLPPVAVDDEFTLTSSEEVSLDVLINDYDPEGDNIELVSAYSDFGQVSINNDKLIFQPQQGISGELAISYTIKDPVGNTAKAIVIVNIESDEGPIFLPPNHMCDESTINAIALYTQVELDVVSAVDRHGNKIPVSLINDHLLLPPGANDIYWQATDSEGNTAIKVQRVCVSPQVSIAADQDAMLGERLEVVFYLNGSAPSYPMTIPFDVITSNVEHTLIAREVVIESGTQGSITFDILENENITDDGSIEIHLHDVLNLGKKYQHTIYIKHENIAPTVNLSVSQQQEQRVQVSQVDGEVTVSAELYDANKQDVLDYHWTTIHQDLVNVSELDKQFIFDPSNLEMGIYSLTFNVSDNKEPVGVDSETIHIEVVAELADLTSKDSNKNGIPDNVEGHQDSNGNGIADYLDRDGNCNVLLQQSEQNFSHLIETQAGICLRRGQFSLGDSSGGAQIISNENTPVDPNAMNSGGIFDYVAYNIEKAGSSIAVVIPQEKAIPDNALYRKYSTVNGWNTFVENERNSLWSTQGEPGYCPPPSPSPKGIVWSSGLTAGHWCILQIIEDGGENDDDFIANGIVVDPGGIAVMLSSNHAPVANDDMVEMHLNETLEVNELIIDVLANDIDQDGDLIEVVFASASIGQVTIIDGLLHYQAVENYGGNITLQYAISDLQGGVDSATVYIETILNKAPIVTNESSQINQGQSVTINLLANDSDPEAMPLSLIHLDNDSVSYSADGQATFTPNANFHGDITINYTVSDEVGNTRVGQWHIQVVEVVVVEGTTRGGGALFWLILTLMLSIIARSVIYKTVRSSRSV</sequence>
<organism evidence="2 3">
    <name type="scientific">Litorilituus lipolyticus</name>
    <dbReference type="NCBI Taxonomy" id="2491017"/>
    <lineage>
        <taxon>Bacteria</taxon>
        <taxon>Pseudomonadati</taxon>
        <taxon>Pseudomonadota</taxon>
        <taxon>Gammaproteobacteria</taxon>
        <taxon>Alteromonadales</taxon>
        <taxon>Colwelliaceae</taxon>
        <taxon>Litorilituus</taxon>
    </lineage>
</organism>
<dbReference type="AlphaFoldDB" id="A0A502KLK2"/>
<dbReference type="PANTHER" id="PTHR34720:SF9">
    <property type="entry name" value="BLR4714 PROTEIN"/>
    <property type="match status" value="1"/>
</dbReference>
<dbReference type="OrthoDB" id="5242130at2"/>
<dbReference type="Gene3D" id="2.60.40.2810">
    <property type="match status" value="4"/>
</dbReference>
<dbReference type="GO" id="GO:0016020">
    <property type="term" value="C:membrane"/>
    <property type="evidence" value="ECO:0007669"/>
    <property type="project" value="InterPro"/>
</dbReference>
<protein>
    <submittedName>
        <fullName evidence="2">Tandem-95 repeat protein</fullName>
    </submittedName>
</protein>
<gene>
    <name evidence="2" type="ORF">EPA86_17370</name>
</gene>
<accession>A0A502KLK2</accession>
<dbReference type="InterPro" id="IPR013783">
    <property type="entry name" value="Ig-like_fold"/>
</dbReference>
<dbReference type="SUPFAM" id="SSF49313">
    <property type="entry name" value="Cadherin-like"/>
    <property type="match status" value="2"/>
</dbReference>
<dbReference type="GO" id="GO:0005509">
    <property type="term" value="F:calcium ion binding"/>
    <property type="evidence" value="ECO:0007669"/>
    <property type="project" value="InterPro"/>
</dbReference>
<dbReference type="Proteomes" id="UP000315303">
    <property type="component" value="Unassembled WGS sequence"/>
</dbReference>